<sequence>MVSERQWERVQSYIRRGVEEGARIVVGGPGRPEGLADGYFVRPTLFADVTNDMTIAREEIFGPVLSILTYRDEDHAVEIANDTDYGLHAYVFSSDIARAHRIASRLEAGRVAINGGFEPLSPFGGFKQSGIGREYGTFGLEGFLEPRSVMA</sequence>
<dbReference type="InterPro" id="IPR016161">
    <property type="entry name" value="Ald_DH/histidinol_DH"/>
</dbReference>
<dbReference type="SUPFAM" id="SSF53720">
    <property type="entry name" value="ALDH-like"/>
    <property type="match status" value="1"/>
</dbReference>
<evidence type="ECO:0000313" key="5">
    <source>
        <dbReference type="Proteomes" id="UP001501319"/>
    </source>
</evidence>
<reference evidence="4 5" key="1">
    <citation type="journal article" date="2019" name="Int. J. Syst. Evol. Microbiol.">
        <title>The Global Catalogue of Microorganisms (GCM) 10K type strain sequencing project: providing services to taxonomists for standard genome sequencing and annotation.</title>
        <authorList>
            <consortium name="The Broad Institute Genomics Platform"/>
            <consortium name="The Broad Institute Genome Sequencing Center for Infectious Disease"/>
            <person name="Wu L."/>
            <person name="Ma J."/>
        </authorList>
    </citation>
    <scope>NUCLEOTIDE SEQUENCE [LARGE SCALE GENOMIC DNA]</scope>
    <source>
        <strain evidence="4 5">JCM 14306</strain>
    </source>
</reference>
<dbReference type="Gene3D" id="3.40.605.10">
    <property type="entry name" value="Aldehyde Dehydrogenase, Chain A, domain 1"/>
    <property type="match status" value="1"/>
</dbReference>
<proteinExistence type="inferred from homology"/>
<dbReference type="InterPro" id="IPR016163">
    <property type="entry name" value="Ald_DH_C"/>
</dbReference>
<keyword evidence="2" id="KW-0560">Oxidoreductase</keyword>
<protein>
    <recommendedName>
        <fullName evidence="3">Aldehyde dehydrogenase domain-containing protein</fullName>
    </recommendedName>
</protein>
<dbReference type="EMBL" id="BAAANE010000003">
    <property type="protein sequence ID" value="GAA1624578.1"/>
    <property type="molecule type" value="Genomic_DNA"/>
</dbReference>
<dbReference type="InterPro" id="IPR015590">
    <property type="entry name" value="Aldehyde_DH_dom"/>
</dbReference>
<name>A0ABN2F029_9ACTN</name>
<dbReference type="InterPro" id="IPR016162">
    <property type="entry name" value="Ald_DH_N"/>
</dbReference>
<comment type="caution">
    <text evidence="4">The sequence shown here is derived from an EMBL/GenBank/DDBJ whole genome shotgun (WGS) entry which is preliminary data.</text>
</comment>
<evidence type="ECO:0000313" key="4">
    <source>
        <dbReference type="EMBL" id="GAA1624578.1"/>
    </source>
</evidence>
<accession>A0ABN2F029</accession>
<evidence type="ECO:0000259" key="3">
    <source>
        <dbReference type="Pfam" id="PF00171"/>
    </source>
</evidence>
<comment type="similarity">
    <text evidence="1">Belongs to the aldehyde dehydrogenase family.</text>
</comment>
<dbReference type="Proteomes" id="UP001501319">
    <property type="component" value="Unassembled WGS sequence"/>
</dbReference>
<dbReference type="Gene3D" id="3.40.309.10">
    <property type="entry name" value="Aldehyde Dehydrogenase, Chain A, domain 2"/>
    <property type="match status" value="1"/>
</dbReference>
<keyword evidence="5" id="KW-1185">Reference proteome</keyword>
<evidence type="ECO:0000256" key="2">
    <source>
        <dbReference type="ARBA" id="ARBA00023002"/>
    </source>
</evidence>
<gene>
    <name evidence="4" type="ORF">GCM10009744_10160</name>
</gene>
<dbReference type="Pfam" id="PF00171">
    <property type="entry name" value="Aldedh"/>
    <property type="match status" value="1"/>
</dbReference>
<evidence type="ECO:0000256" key="1">
    <source>
        <dbReference type="ARBA" id="ARBA00009986"/>
    </source>
</evidence>
<dbReference type="PANTHER" id="PTHR42804:SF1">
    <property type="entry name" value="ALDEHYDE DEHYDROGENASE-RELATED"/>
    <property type="match status" value="1"/>
</dbReference>
<dbReference type="PANTHER" id="PTHR42804">
    <property type="entry name" value="ALDEHYDE DEHYDROGENASE"/>
    <property type="match status" value="1"/>
</dbReference>
<organism evidence="4 5">
    <name type="scientific">Kribbella alba</name>
    <dbReference type="NCBI Taxonomy" id="190197"/>
    <lineage>
        <taxon>Bacteria</taxon>
        <taxon>Bacillati</taxon>
        <taxon>Actinomycetota</taxon>
        <taxon>Actinomycetes</taxon>
        <taxon>Propionibacteriales</taxon>
        <taxon>Kribbellaceae</taxon>
        <taxon>Kribbella</taxon>
    </lineage>
</organism>
<feature type="domain" description="Aldehyde dehydrogenase" evidence="3">
    <location>
        <begin position="1"/>
        <end position="149"/>
    </location>
</feature>